<dbReference type="AlphaFoldDB" id="A0A0F9R7P0"/>
<evidence type="ECO:0000313" key="1">
    <source>
        <dbReference type="EMBL" id="KKN52580.1"/>
    </source>
</evidence>
<proteinExistence type="predicted"/>
<comment type="caution">
    <text evidence="1">The sequence shown here is derived from an EMBL/GenBank/DDBJ whole genome shotgun (WGS) entry which is preliminary data.</text>
</comment>
<sequence>MFIARKGTPIPKNRVLKSGEKRFTLILKPGGYEYKFEPKNWNGKDVQLIRRLARRVYLLHKYDLRKRSK</sequence>
<name>A0A0F9R7P0_9ZZZZ</name>
<protein>
    <submittedName>
        <fullName evidence="1">Uncharacterized protein</fullName>
    </submittedName>
</protein>
<dbReference type="EMBL" id="LAZR01001013">
    <property type="protein sequence ID" value="KKN52580.1"/>
    <property type="molecule type" value="Genomic_DNA"/>
</dbReference>
<organism evidence="1">
    <name type="scientific">marine sediment metagenome</name>
    <dbReference type="NCBI Taxonomy" id="412755"/>
    <lineage>
        <taxon>unclassified sequences</taxon>
        <taxon>metagenomes</taxon>
        <taxon>ecological metagenomes</taxon>
    </lineage>
</organism>
<gene>
    <name evidence="1" type="ORF">LCGC14_0611320</name>
</gene>
<reference evidence="1" key="1">
    <citation type="journal article" date="2015" name="Nature">
        <title>Complex archaea that bridge the gap between prokaryotes and eukaryotes.</title>
        <authorList>
            <person name="Spang A."/>
            <person name="Saw J.H."/>
            <person name="Jorgensen S.L."/>
            <person name="Zaremba-Niedzwiedzka K."/>
            <person name="Martijn J."/>
            <person name="Lind A.E."/>
            <person name="van Eijk R."/>
            <person name="Schleper C."/>
            <person name="Guy L."/>
            <person name="Ettema T.J."/>
        </authorList>
    </citation>
    <scope>NUCLEOTIDE SEQUENCE</scope>
</reference>
<accession>A0A0F9R7P0</accession>